<keyword evidence="8" id="KW-1185">Reference proteome</keyword>
<keyword evidence="4 5" id="KW-0472">Membrane</keyword>
<feature type="transmembrane region" description="Helical" evidence="5">
    <location>
        <begin position="340"/>
        <end position="361"/>
    </location>
</feature>
<accession>A0ABQ3V2W6</accession>
<keyword evidence="3 5" id="KW-1133">Transmembrane helix</keyword>
<feature type="transmembrane region" description="Helical" evidence="5">
    <location>
        <begin position="143"/>
        <end position="164"/>
    </location>
</feature>
<feature type="transmembrane region" description="Helical" evidence="5">
    <location>
        <begin position="216"/>
        <end position="239"/>
    </location>
</feature>
<feature type="transmembrane region" description="Helical" evidence="5">
    <location>
        <begin position="52"/>
        <end position="70"/>
    </location>
</feature>
<feature type="transmembrane region" description="Helical" evidence="5">
    <location>
        <begin position="367"/>
        <end position="388"/>
    </location>
</feature>
<evidence type="ECO:0000256" key="4">
    <source>
        <dbReference type="ARBA" id="ARBA00023136"/>
    </source>
</evidence>
<name>A0ABQ3V2W6_9CHLR</name>
<dbReference type="PANTHER" id="PTHR23514">
    <property type="entry name" value="BYPASS OF STOP CODON PROTEIN 6"/>
    <property type="match status" value="1"/>
</dbReference>
<evidence type="ECO:0000313" key="8">
    <source>
        <dbReference type="Proteomes" id="UP000654345"/>
    </source>
</evidence>
<evidence type="ECO:0000256" key="3">
    <source>
        <dbReference type="ARBA" id="ARBA00022989"/>
    </source>
</evidence>
<organism evidence="7 8">
    <name type="scientific">Ktedonobacter robiniae</name>
    <dbReference type="NCBI Taxonomy" id="2778365"/>
    <lineage>
        <taxon>Bacteria</taxon>
        <taxon>Bacillati</taxon>
        <taxon>Chloroflexota</taxon>
        <taxon>Ktedonobacteria</taxon>
        <taxon>Ktedonobacterales</taxon>
        <taxon>Ktedonobacteraceae</taxon>
        <taxon>Ktedonobacter</taxon>
    </lineage>
</organism>
<dbReference type="SUPFAM" id="SSF103473">
    <property type="entry name" value="MFS general substrate transporter"/>
    <property type="match status" value="1"/>
</dbReference>
<dbReference type="Gene3D" id="1.20.1250.20">
    <property type="entry name" value="MFS general substrate transporter like domains"/>
    <property type="match status" value="2"/>
</dbReference>
<evidence type="ECO:0000256" key="5">
    <source>
        <dbReference type="SAM" id="Phobius"/>
    </source>
</evidence>
<dbReference type="PANTHER" id="PTHR23514:SF13">
    <property type="entry name" value="INNER MEMBRANE PROTEIN YBJJ"/>
    <property type="match status" value="1"/>
</dbReference>
<dbReference type="PROSITE" id="PS50850">
    <property type="entry name" value="MFS"/>
    <property type="match status" value="1"/>
</dbReference>
<protein>
    <submittedName>
        <fullName evidence="7">MFS transporter</fullName>
    </submittedName>
</protein>
<sequence>MITKSQQTDKRRSGLARVAVSVFFFLNGMMTATMSTRLPELQMKLALPSGQLGLALLGCTVGGLLAMNIASRLSRYYGSNVIGTVAALGMGVALPLMAVAPTMSLLFLALVFSGASNGAMDVTMNMQGADVEQAYGRSILNSFHACFSVGSLVGASLGSILAALHVSPDLHFLSIAICACAGFIGSARWLLPSRSIQNARKQPTQKALPLHSSRPLILLGIIAFCAFLSVGAIFDWGAVYLSSTLHTGAGLAAAGFTAFLLCMTLGRSVGDKLAMRFGAAMLVRNSCLLAAIGLTLALVFTWTPMVLFGLSLVGIGLSVPFPLVVSAAGRLAKQDTGSPLATVTTWGYFGMIAGPTMIGFIADRVGLRLALFLVVFLCVLAALCAPATSTAEKIE</sequence>
<keyword evidence="2 5" id="KW-0812">Transmembrane</keyword>
<proteinExistence type="predicted"/>
<evidence type="ECO:0000259" key="6">
    <source>
        <dbReference type="PROSITE" id="PS50850"/>
    </source>
</evidence>
<evidence type="ECO:0000313" key="7">
    <source>
        <dbReference type="EMBL" id="GHO59509.1"/>
    </source>
</evidence>
<dbReference type="InterPro" id="IPR020846">
    <property type="entry name" value="MFS_dom"/>
</dbReference>
<comment type="subcellular location">
    <subcellularLocation>
        <location evidence="1">Cell membrane</location>
        <topology evidence="1">Multi-pass membrane protein</topology>
    </subcellularLocation>
</comment>
<dbReference type="InterPro" id="IPR011701">
    <property type="entry name" value="MFS"/>
</dbReference>
<feature type="transmembrane region" description="Helical" evidence="5">
    <location>
        <begin position="277"/>
        <end position="300"/>
    </location>
</feature>
<feature type="transmembrane region" description="Helical" evidence="5">
    <location>
        <begin position="77"/>
        <end position="97"/>
    </location>
</feature>
<dbReference type="InterPro" id="IPR036259">
    <property type="entry name" value="MFS_trans_sf"/>
</dbReference>
<dbReference type="EMBL" id="BNJG01000003">
    <property type="protein sequence ID" value="GHO59509.1"/>
    <property type="molecule type" value="Genomic_DNA"/>
</dbReference>
<feature type="transmembrane region" description="Helical" evidence="5">
    <location>
        <begin position="245"/>
        <end position="265"/>
    </location>
</feature>
<evidence type="ECO:0000256" key="1">
    <source>
        <dbReference type="ARBA" id="ARBA00004651"/>
    </source>
</evidence>
<feature type="domain" description="Major facilitator superfamily (MFS) profile" evidence="6">
    <location>
        <begin position="16"/>
        <end position="393"/>
    </location>
</feature>
<dbReference type="Proteomes" id="UP000654345">
    <property type="component" value="Unassembled WGS sequence"/>
</dbReference>
<dbReference type="Pfam" id="PF07690">
    <property type="entry name" value="MFS_1"/>
    <property type="match status" value="1"/>
</dbReference>
<comment type="caution">
    <text evidence="7">The sequence shown here is derived from an EMBL/GenBank/DDBJ whole genome shotgun (WGS) entry which is preliminary data.</text>
</comment>
<dbReference type="InterPro" id="IPR051788">
    <property type="entry name" value="MFS_Transporter"/>
</dbReference>
<gene>
    <name evidence="7" type="ORF">KSB_79840</name>
</gene>
<reference evidence="7 8" key="1">
    <citation type="journal article" date="2021" name="Int. J. Syst. Evol. Microbiol.">
        <title>Reticulibacter mediterranei gen. nov., sp. nov., within the new family Reticulibacteraceae fam. nov., and Ktedonospora formicarum gen. nov., sp. nov., Ktedonobacter robiniae sp. nov., Dictyobacter formicarum sp. nov. and Dictyobacter arantiisoli sp. nov., belonging to the class Ktedonobacteria.</title>
        <authorList>
            <person name="Yabe S."/>
            <person name="Zheng Y."/>
            <person name="Wang C.M."/>
            <person name="Sakai Y."/>
            <person name="Abe K."/>
            <person name="Yokota A."/>
            <person name="Donadio S."/>
            <person name="Cavaletti L."/>
            <person name="Monciardini P."/>
        </authorList>
    </citation>
    <scope>NUCLEOTIDE SEQUENCE [LARGE SCALE GENOMIC DNA]</scope>
    <source>
        <strain evidence="7 8">SOSP1-30</strain>
    </source>
</reference>
<dbReference type="CDD" id="cd17393">
    <property type="entry name" value="MFS_MosC_like"/>
    <property type="match status" value="1"/>
</dbReference>
<dbReference type="RefSeq" id="WP_201375688.1">
    <property type="nucleotide sequence ID" value="NZ_BNJG01000003.1"/>
</dbReference>
<feature type="transmembrane region" description="Helical" evidence="5">
    <location>
        <begin position="170"/>
        <end position="191"/>
    </location>
</feature>
<feature type="transmembrane region" description="Helical" evidence="5">
    <location>
        <begin position="14"/>
        <end position="32"/>
    </location>
</feature>
<feature type="transmembrane region" description="Helical" evidence="5">
    <location>
        <begin position="103"/>
        <end position="122"/>
    </location>
</feature>
<evidence type="ECO:0000256" key="2">
    <source>
        <dbReference type="ARBA" id="ARBA00022692"/>
    </source>
</evidence>